<evidence type="ECO:0000313" key="15">
    <source>
        <dbReference type="EMBL" id="PEG30130.1"/>
    </source>
</evidence>
<dbReference type="Proteomes" id="UP000431451">
    <property type="component" value="Unassembled WGS sequence"/>
</dbReference>
<evidence type="ECO:0000256" key="7">
    <source>
        <dbReference type="ARBA" id="ARBA00061566"/>
    </source>
</evidence>
<dbReference type="RefSeq" id="WP_058294295.1">
    <property type="nucleotide sequence ID" value="NZ_CAKJVD010000031.1"/>
</dbReference>
<dbReference type="EC" id="6.2.1.30" evidence="8 11"/>
<dbReference type="AlphaFoldDB" id="A0A2A7MEZ7"/>
<accession>A0A2A7MEZ7</accession>
<dbReference type="Pfam" id="PF14535">
    <property type="entry name" value="AMP-binding_C_2"/>
    <property type="match status" value="1"/>
</dbReference>
<evidence type="ECO:0000259" key="12">
    <source>
        <dbReference type="Pfam" id="PF00501"/>
    </source>
</evidence>
<evidence type="ECO:0000256" key="3">
    <source>
        <dbReference type="ARBA" id="ARBA00022553"/>
    </source>
</evidence>
<evidence type="ECO:0000256" key="8">
    <source>
        <dbReference type="ARBA" id="ARBA00066629"/>
    </source>
</evidence>
<keyword evidence="5 11" id="KW-0547">Nucleotide-binding</keyword>
<feature type="domain" description="AMP-dependent synthetase/ligase" evidence="12">
    <location>
        <begin position="73"/>
        <end position="277"/>
    </location>
</feature>
<reference evidence="14" key="3">
    <citation type="submission" date="2021-10" db="EMBL/GenBank/DDBJ databases">
        <authorList>
            <person name="Mesa V."/>
        </authorList>
    </citation>
    <scope>NUCLEOTIDE SEQUENCE</scope>
    <source>
        <strain evidence="14">CC3_PB</strain>
    </source>
</reference>
<dbReference type="EMBL" id="UWJD01000001">
    <property type="protein sequence ID" value="VCT83510.1"/>
    <property type="molecule type" value="Genomic_DNA"/>
</dbReference>
<dbReference type="Proteomes" id="UP000220840">
    <property type="component" value="Unassembled WGS sequence"/>
</dbReference>
<dbReference type="InterPro" id="IPR011880">
    <property type="entry name" value="PA_CoA_ligase"/>
</dbReference>
<comment type="function">
    <text evidence="11">Catalyzes the activation of phenylacetic acid (PA) to phenylacetyl-CoA (PA-CoA).</text>
</comment>
<dbReference type="Pfam" id="PF00501">
    <property type="entry name" value="AMP-binding"/>
    <property type="match status" value="1"/>
</dbReference>
<dbReference type="UniPathway" id="UPA00930"/>
<feature type="domain" description="AMP-dependent ligase C-terminal" evidence="13">
    <location>
        <begin position="327"/>
        <end position="424"/>
    </location>
</feature>
<evidence type="ECO:0000313" key="18">
    <source>
        <dbReference type="Proteomes" id="UP000431451"/>
    </source>
</evidence>
<reference evidence="15 17" key="1">
    <citation type="submission" date="2017-10" db="EMBL/GenBank/DDBJ databases">
        <title>Effective Description of Clostridium neonatale sp. nov. linked to necrotizing enterocolitis in neonates and a clarification of species assignable to the genus Clostridium (Prazmowski 1880) emend. Lawson and Rainey 2016.</title>
        <authorList>
            <person name="Bernard K."/>
            <person name="Burdz T."/>
            <person name="Wiebe D."/>
            <person name="Balcewich B."/>
            <person name="Alfa M."/>
            <person name="Bernier A.-M."/>
        </authorList>
    </citation>
    <scope>NUCLEOTIDE SEQUENCE [LARGE SCALE GENOMIC DNA]</scope>
    <source>
        <strain evidence="15 17">LCDC99A005</strain>
    </source>
</reference>
<evidence type="ECO:0000256" key="9">
    <source>
        <dbReference type="ARBA" id="ARBA00068695"/>
    </source>
</evidence>
<comment type="pathway">
    <text evidence="6 11">Aromatic compound metabolism; phenylacetate degradation.</text>
</comment>
<reference evidence="16 18" key="2">
    <citation type="submission" date="2018-06" db="EMBL/GenBank/DDBJ databases">
        <authorList>
            <consortium name="IHU Genomes"/>
        </authorList>
    </citation>
    <scope>NUCLEOTIDE SEQUENCE [LARGE SCALE GENOMIC DNA]</scope>
    <source>
        <strain evidence="16 18">NEC25</strain>
    </source>
</reference>
<evidence type="ECO:0000259" key="13">
    <source>
        <dbReference type="Pfam" id="PF14535"/>
    </source>
</evidence>
<evidence type="ECO:0000313" key="14">
    <source>
        <dbReference type="EMBL" id="CAG9710018.1"/>
    </source>
</evidence>
<dbReference type="Gene3D" id="3.40.50.12780">
    <property type="entry name" value="N-terminal domain of ligase-like"/>
    <property type="match status" value="1"/>
</dbReference>
<dbReference type="InterPro" id="IPR051414">
    <property type="entry name" value="Adenylate-forming_Reductase"/>
</dbReference>
<keyword evidence="3" id="KW-0597">Phosphoprotein</keyword>
<comment type="subunit">
    <text evidence="1">Monomer.</text>
</comment>
<keyword evidence="4 11" id="KW-0436">Ligase</keyword>
<keyword evidence="17" id="KW-1185">Reference proteome</keyword>
<evidence type="ECO:0000256" key="1">
    <source>
        <dbReference type="ARBA" id="ARBA00011245"/>
    </source>
</evidence>
<dbReference type="GO" id="GO:0000166">
    <property type="term" value="F:nucleotide binding"/>
    <property type="evidence" value="ECO:0007669"/>
    <property type="project" value="UniProtKB-KW"/>
</dbReference>
<evidence type="ECO:0000313" key="16">
    <source>
        <dbReference type="EMBL" id="VCT83510.1"/>
    </source>
</evidence>
<dbReference type="EMBL" id="PDCJ01000002">
    <property type="protein sequence ID" value="PEG30130.1"/>
    <property type="molecule type" value="Genomic_DNA"/>
</dbReference>
<dbReference type="OrthoDB" id="580775at2"/>
<evidence type="ECO:0000256" key="6">
    <source>
        <dbReference type="ARBA" id="ARBA00060591"/>
    </source>
</evidence>
<sequence length="429" mass="48858">MGSIREEIEAIQTKRLIETVNNAYNNVELYRKKFDKIGLKPEHIKSIKDIRLVPFTTKQDLRDNYPYGMFAVPMEKIVRIHASSGTTGTQTVVGYTKNDIDIWSEMMALILKRNGVTAKDIVQNSIPYGLFTGGLGFHYGCEKIGATVIPISGGNTEKQILAMKNFGVTVLCSTPSYALHMSDVMKKMEIKPEELKLRVGVFGAEPWSDEMRERIEKSFNIKAYDIYGLSEVVGPGVAGECEMKNGLHINEQYFLPEIINSETTENLVSGEQGELVLTTLTKEALPILRYRTRDITVLSYDKCECGSHEARIKRVHGRSDDMMIIRGVNIYPIQIEKIIAGYSGDLSAHYVINVETDRNMDKITIVVEMNNYIEFYTQEYLIKLKKNIIDRLYRELQIHCLLELVNPETLKRSEGKAKRVFYNRELALS</sequence>
<dbReference type="PANTHER" id="PTHR43439:SF2">
    <property type="entry name" value="ENZYME, PUTATIVE (JCVI)-RELATED"/>
    <property type="match status" value="1"/>
</dbReference>
<evidence type="ECO:0000313" key="17">
    <source>
        <dbReference type="Proteomes" id="UP000220840"/>
    </source>
</evidence>
<organism evidence="15 17">
    <name type="scientific">Clostridium neonatale</name>
    <dbReference type="NCBI Taxonomy" id="137838"/>
    <lineage>
        <taxon>Bacteria</taxon>
        <taxon>Bacillati</taxon>
        <taxon>Bacillota</taxon>
        <taxon>Clostridia</taxon>
        <taxon>Eubacteriales</taxon>
        <taxon>Clostridiaceae</taxon>
        <taxon>Clostridium</taxon>
    </lineage>
</organism>
<dbReference type="InterPro" id="IPR028154">
    <property type="entry name" value="AMP-dep_Lig_C"/>
</dbReference>
<dbReference type="Proteomes" id="UP000789738">
    <property type="component" value="Unassembled WGS sequence"/>
</dbReference>
<dbReference type="SUPFAM" id="SSF56801">
    <property type="entry name" value="Acetyl-CoA synthetase-like"/>
    <property type="match status" value="1"/>
</dbReference>
<dbReference type="Gene3D" id="3.30.300.30">
    <property type="match status" value="1"/>
</dbReference>
<keyword evidence="2" id="KW-0596">Phosphopantetheine</keyword>
<dbReference type="PIRSF" id="PIRSF006444">
    <property type="entry name" value="PaaK"/>
    <property type="match status" value="1"/>
</dbReference>
<evidence type="ECO:0000256" key="4">
    <source>
        <dbReference type="ARBA" id="ARBA00022598"/>
    </source>
</evidence>
<dbReference type="InterPro" id="IPR042099">
    <property type="entry name" value="ANL_N_sf"/>
</dbReference>
<protein>
    <recommendedName>
        <fullName evidence="9 11">Phenylacetate-coenzyme A ligase</fullName>
        <ecNumber evidence="8 11">6.2.1.30</ecNumber>
    </recommendedName>
    <alternativeName>
        <fullName evidence="10 11">Phenylacetyl-CoA ligase</fullName>
    </alternativeName>
</protein>
<evidence type="ECO:0000256" key="11">
    <source>
        <dbReference type="PIRNR" id="PIRNR006444"/>
    </source>
</evidence>
<dbReference type="EMBL" id="CAKJVE010000004">
    <property type="protein sequence ID" value="CAG9710018.1"/>
    <property type="molecule type" value="Genomic_DNA"/>
</dbReference>
<gene>
    <name evidence="14" type="primary">paaK</name>
    <name evidence="14" type="ORF">CNEO_44550</name>
    <name evidence="16" type="ORF">CNEONATNEC25_01106</name>
    <name evidence="15" type="ORF">CQ394_15960</name>
</gene>
<dbReference type="STRING" id="137838.GCA_001458595_01430"/>
<dbReference type="GO" id="GO:0047475">
    <property type="term" value="F:phenylacetate-CoA ligase activity"/>
    <property type="evidence" value="ECO:0007669"/>
    <property type="project" value="UniProtKB-EC"/>
</dbReference>
<evidence type="ECO:0000256" key="10">
    <source>
        <dbReference type="ARBA" id="ARBA00075111"/>
    </source>
</evidence>
<comment type="similarity">
    <text evidence="7 11">Belongs to the phenylacetyl-CoA ligase family.</text>
</comment>
<proteinExistence type="inferred from homology"/>
<dbReference type="FunFam" id="3.40.50.12780:FF:000016">
    <property type="entry name" value="Phenylacetate-coenzyme A ligase"/>
    <property type="match status" value="1"/>
</dbReference>
<comment type="catalytic activity">
    <reaction evidence="11">
        <text>2-phenylacetate + ATP + CoA = phenylacetyl-CoA + AMP + diphosphate</text>
        <dbReference type="Rhea" id="RHEA:20956"/>
        <dbReference type="ChEBI" id="CHEBI:18401"/>
        <dbReference type="ChEBI" id="CHEBI:30616"/>
        <dbReference type="ChEBI" id="CHEBI:33019"/>
        <dbReference type="ChEBI" id="CHEBI:57287"/>
        <dbReference type="ChEBI" id="CHEBI:57390"/>
        <dbReference type="ChEBI" id="CHEBI:456215"/>
        <dbReference type="EC" id="6.2.1.30"/>
    </reaction>
</comment>
<evidence type="ECO:0000256" key="5">
    <source>
        <dbReference type="ARBA" id="ARBA00022741"/>
    </source>
</evidence>
<evidence type="ECO:0000256" key="2">
    <source>
        <dbReference type="ARBA" id="ARBA00022450"/>
    </source>
</evidence>
<dbReference type="PANTHER" id="PTHR43439">
    <property type="entry name" value="PHENYLACETATE-COENZYME A LIGASE"/>
    <property type="match status" value="1"/>
</dbReference>
<dbReference type="InterPro" id="IPR000873">
    <property type="entry name" value="AMP-dep_synth/lig_dom"/>
</dbReference>
<dbReference type="InterPro" id="IPR045851">
    <property type="entry name" value="AMP-bd_C_sf"/>
</dbReference>
<dbReference type="CDD" id="cd05913">
    <property type="entry name" value="PaaK"/>
    <property type="match status" value="1"/>
</dbReference>
<dbReference type="GO" id="GO:0010124">
    <property type="term" value="P:phenylacetate catabolic process"/>
    <property type="evidence" value="ECO:0007669"/>
    <property type="project" value="UniProtKB-UniRule"/>
</dbReference>
<name>A0A2A7MEZ7_9CLOT</name>